<keyword evidence="3" id="KW-1185">Reference proteome</keyword>
<dbReference type="Gene3D" id="2.60.40.3440">
    <property type="match status" value="1"/>
</dbReference>
<dbReference type="RefSeq" id="WP_136575886.1">
    <property type="nucleotide sequence ID" value="NZ_STFF01000001.1"/>
</dbReference>
<dbReference type="NCBIfam" id="TIGR04183">
    <property type="entry name" value="Por_Secre_tail"/>
    <property type="match status" value="1"/>
</dbReference>
<evidence type="ECO:0000313" key="3">
    <source>
        <dbReference type="Proteomes" id="UP000306918"/>
    </source>
</evidence>
<dbReference type="Pfam" id="PF17963">
    <property type="entry name" value="Big_9"/>
    <property type="match status" value="1"/>
</dbReference>
<dbReference type="InterPro" id="IPR026444">
    <property type="entry name" value="Secre_tail"/>
</dbReference>
<organism evidence="2 3">
    <name type="scientific">Niastella caeni</name>
    <dbReference type="NCBI Taxonomy" id="2569763"/>
    <lineage>
        <taxon>Bacteria</taxon>
        <taxon>Pseudomonadati</taxon>
        <taxon>Bacteroidota</taxon>
        <taxon>Chitinophagia</taxon>
        <taxon>Chitinophagales</taxon>
        <taxon>Chitinophagaceae</taxon>
        <taxon>Niastella</taxon>
    </lineage>
</organism>
<protein>
    <submittedName>
        <fullName evidence="2">T9SS type A sorting domain-containing protein</fullName>
    </submittedName>
</protein>
<dbReference type="Pfam" id="PF18962">
    <property type="entry name" value="Por_Secre_tail"/>
    <property type="match status" value="1"/>
</dbReference>
<dbReference type="OrthoDB" id="9805017at2"/>
<reference evidence="2 3" key="1">
    <citation type="submission" date="2019-04" db="EMBL/GenBank/DDBJ databases">
        <title>Niastella caeni sp. nov., isolated from activated sludge.</title>
        <authorList>
            <person name="Sheng M."/>
        </authorList>
    </citation>
    <scope>NUCLEOTIDE SEQUENCE [LARGE SCALE GENOMIC DNA]</scope>
    <source>
        <strain evidence="2 3">HX-2-15</strain>
    </source>
</reference>
<dbReference type="AlphaFoldDB" id="A0A4V6T3V5"/>
<evidence type="ECO:0000259" key="1">
    <source>
        <dbReference type="Pfam" id="PF18962"/>
    </source>
</evidence>
<proteinExistence type="predicted"/>
<feature type="domain" description="Secretion system C-terminal sorting" evidence="1">
    <location>
        <begin position="391"/>
        <end position="465"/>
    </location>
</feature>
<evidence type="ECO:0000313" key="2">
    <source>
        <dbReference type="EMBL" id="THU41396.1"/>
    </source>
</evidence>
<dbReference type="Proteomes" id="UP000306918">
    <property type="component" value="Unassembled WGS sequence"/>
</dbReference>
<dbReference type="EMBL" id="STFF01000001">
    <property type="protein sequence ID" value="THU41396.1"/>
    <property type="molecule type" value="Genomic_DNA"/>
</dbReference>
<gene>
    <name evidence="2" type="ORF">FAM09_04615</name>
</gene>
<name>A0A4V6T3V5_9BACT</name>
<comment type="caution">
    <text evidence="2">The sequence shown here is derived from an EMBL/GenBank/DDBJ whole genome shotgun (WGS) entry which is preliminary data.</text>
</comment>
<sequence length="468" mass="51589">MKRIFCFLIVTGLVTGTRAQVAENFNTRNGVAIPQLKGYLQNHCWALPDFDVAHSKAEYDGWLVPAAAITADQRTGIYTPVLDVPDHINISFNWQFNQTFEKGTRRWLKVYLTDPNNIIVSRLDSIECASATSQTTYNKSFTGLMPGIYKVYLNYQGKGGTAQIAIDQLVVSAALHYPEGCNTSPIAENDNIIGLPNHTATGQVTANDRDADHDRFNAYLISNSPDGKVVLRGDGSFIFTPNADFTGHSTTFTYKVCDNGFGRMCSQDATVILSFPDESVSLNDFAGLYNDGGQVLLKWATGYEFNSSRFDIERSIDGRKWTTAGTVKAQGTSTEKKAYAFYDEVGKNTALKKDLYYRLKQVNNEGKVAMSRLLVVRVYNTPTVKMVSVTPNPAKNDIAVTTQLNESSYVAMKILNAEGAIVMNKTSKANAGANSFIMEGSSNLQPGAYMLDVTVNSKERMMVKLIKE</sequence>
<accession>A0A4V6T3V5</accession>